<name>A0A8T1UC08_9STRA</name>
<sequence>LLPRVFADVLTISGPIRANDIFLAIGCGIANIAAQFALQTPVRSGVELRSDLCVQPLRKNSLLLHGSTKDGGLSLRPPFGDAAIVYLNSFLFIDDVKALVLRALCALSRARIVISTEAFYPRHRPSCKNNFCAPWKLYQVSKGPASWTSKLVGIYIYKSR</sequence>
<reference evidence="1" key="1">
    <citation type="submission" date="2021-01" db="EMBL/GenBank/DDBJ databases">
        <title>Phytophthora aleatoria, a newly-described species from Pinus radiata is distinct from Phytophthora cactorum isolates based on comparative genomics.</title>
        <authorList>
            <person name="Mcdougal R."/>
            <person name="Panda P."/>
            <person name="Williams N."/>
            <person name="Studholme D.J."/>
        </authorList>
    </citation>
    <scope>NUCLEOTIDE SEQUENCE</scope>
    <source>
        <strain evidence="1">NZFS 3830</strain>
    </source>
</reference>
<dbReference type="EMBL" id="JAENGZ010000588">
    <property type="protein sequence ID" value="KAG6956739.1"/>
    <property type="molecule type" value="Genomic_DNA"/>
</dbReference>
<gene>
    <name evidence="1" type="ORF">JG687_00010413</name>
</gene>
<dbReference type="AlphaFoldDB" id="A0A8T1UC08"/>
<dbReference type="Proteomes" id="UP000688947">
    <property type="component" value="Unassembled WGS sequence"/>
</dbReference>
<accession>A0A8T1UC08</accession>
<evidence type="ECO:0000313" key="1">
    <source>
        <dbReference type="EMBL" id="KAG6956739.1"/>
    </source>
</evidence>
<protein>
    <recommendedName>
        <fullName evidence="3">DOT1 domain-containing protein</fullName>
    </recommendedName>
</protein>
<feature type="non-terminal residue" evidence="1">
    <location>
        <position position="160"/>
    </location>
</feature>
<evidence type="ECO:0008006" key="3">
    <source>
        <dbReference type="Google" id="ProtNLM"/>
    </source>
</evidence>
<evidence type="ECO:0000313" key="2">
    <source>
        <dbReference type="Proteomes" id="UP000688947"/>
    </source>
</evidence>
<dbReference type="OrthoDB" id="443402at2759"/>
<organism evidence="1 2">
    <name type="scientific">Phytophthora cactorum</name>
    <dbReference type="NCBI Taxonomy" id="29920"/>
    <lineage>
        <taxon>Eukaryota</taxon>
        <taxon>Sar</taxon>
        <taxon>Stramenopiles</taxon>
        <taxon>Oomycota</taxon>
        <taxon>Peronosporomycetes</taxon>
        <taxon>Peronosporales</taxon>
        <taxon>Peronosporaceae</taxon>
        <taxon>Phytophthora</taxon>
    </lineage>
</organism>
<proteinExistence type="predicted"/>
<comment type="caution">
    <text evidence="1">The sequence shown here is derived from an EMBL/GenBank/DDBJ whole genome shotgun (WGS) entry which is preliminary data.</text>
</comment>